<organism evidence="2 3">
    <name type="scientific">Escherichia coli O83:H1 (strain NRG 857C / AIEC)</name>
    <dbReference type="NCBI Taxonomy" id="685038"/>
    <lineage>
        <taxon>Bacteria</taxon>
        <taxon>Pseudomonadati</taxon>
        <taxon>Pseudomonadota</taxon>
        <taxon>Gammaproteobacteria</taxon>
        <taxon>Enterobacterales</taxon>
        <taxon>Enterobacteriaceae</taxon>
        <taxon>Escherichia</taxon>
    </lineage>
</organism>
<geneLocation type="plasmid" evidence="2 3">
    <name>pO83_CORR</name>
</geneLocation>
<dbReference type="Pfam" id="PF10137">
    <property type="entry name" value="CAP12-PCTIR_TIR"/>
    <property type="match status" value="1"/>
</dbReference>
<keyword evidence="3" id="KW-1185">Reference proteome</keyword>
<proteinExistence type="predicted"/>
<dbReference type="KEGG" id="eln:NRG857_30038"/>
<evidence type="ECO:0000259" key="1">
    <source>
        <dbReference type="Pfam" id="PF10137"/>
    </source>
</evidence>
<dbReference type="PIRSF" id="PIRSF032620">
    <property type="entry name" value="UCP032620"/>
    <property type="match status" value="1"/>
</dbReference>
<dbReference type="Proteomes" id="UP000008614">
    <property type="component" value="Plasmid pO83_CORR"/>
</dbReference>
<dbReference type="PATRIC" id="fig|685038.3.peg.4567"/>
<feature type="domain" description="CD-NTase-associated protein 12/Pycsar effector protein TIR" evidence="1">
    <location>
        <begin position="153"/>
        <end position="271"/>
    </location>
</feature>
<dbReference type="SMR" id="A0A0H3EQZ7"/>
<evidence type="ECO:0000313" key="2">
    <source>
        <dbReference type="EMBL" id="ADR29881.1"/>
    </source>
</evidence>
<dbReference type="InterPro" id="IPR019302">
    <property type="entry name" value="CAP12/PCTIR_TIR_dom"/>
</dbReference>
<protein>
    <recommendedName>
        <fullName evidence="1">CD-NTase-associated protein 12/Pycsar effector protein TIR domain-containing protein</fullName>
    </recommendedName>
</protein>
<dbReference type="AlphaFoldDB" id="A0A0H3EQZ7"/>
<keyword evidence="2" id="KW-0614">Plasmid</keyword>
<dbReference type="GO" id="GO:0050135">
    <property type="term" value="F:NADP+ nucleosidase activity"/>
    <property type="evidence" value="ECO:0007669"/>
    <property type="project" value="InterPro"/>
</dbReference>
<dbReference type="EMBL" id="CP001856">
    <property type="protein sequence ID" value="ADR29881.1"/>
    <property type="molecule type" value="Genomic_DNA"/>
</dbReference>
<gene>
    <name evidence="2" type="ordered locus">NRG857_30038</name>
</gene>
<dbReference type="InterPro" id="IPR014571">
    <property type="entry name" value="UCP032620"/>
</dbReference>
<evidence type="ECO:0000313" key="3">
    <source>
        <dbReference type="Proteomes" id="UP000008614"/>
    </source>
</evidence>
<sequence length="299" mass="33661">MAIDIFQSLKNCVFDLQRADVQNYQQPLKQLARLLNSENLQSVNAHLTRNVELDTFLARSEDTESSMAGSAVLQWPDEPADILGLKLLLIEKMADDNNFSFNFCHTFFYDRNIIESIRKFTSSLVAPFVRDYQLYVENQHDPEPAVFRPVSRKIFIVHGHDNDALQSVARFISRIGLEEIILSERPDGSRTIIEKFEAESGDVSFAIVLMTPDDSGSALASESTRLRARQNVLYELGYFAGKLGRGKVLVLRKGDIEIPSDLAGVLYTELDEHGGWKRKLLSELAYAGVPFDKDKALSA</sequence>
<dbReference type="HOGENOM" id="CLU_062182_0_0_6"/>
<reference evidence="2 3" key="1">
    <citation type="journal article" date="2010" name="BMC Genomics">
        <title>Genome sequence of adherent-invasive Escherichia coli and comparative genomic analysis with other E. coli pathotypes.</title>
        <authorList>
            <person name="Nash J.H."/>
            <person name="Villegas A."/>
            <person name="Kropinski A.M."/>
            <person name="Aguilar-Valenzuela R."/>
            <person name="Konczy P."/>
            <person name="Mascarenhas M."/>
            <person name="Ziebell K."/>
            <person name="Torres A.G."/>
            <person name="Karmali M.A."/>
            <person name="Coombes B.K."/>
        </authorList>
    </citation>
    <scope>NUCLEOTIDE SEQUENCE [LARGE SCALE GENOMIC DNA]</scope>
    <source>
        <strain evidence="3">NRG 857C / AIEC</strain>
        <plasmid evidence="2">pO83_CORR</plasmid>
    </source>
</reference>
<name>A0A0H3EQZ7_ECO8N</name>
<accession>A0A0H3EQZ7</accession>
<dbReference type="RefSeq" id="WP_000963206.1">
    <property type="nucleotide sequence ID" value="NC_017659.1"/>
</dbReference>